<evidence type="ECO:0000313" key="2">
    <source>
        <dbReference type="Proteomes" id="UP000887116"/>
    </source>
</evidence>
<reference evidence="1" key="1">
    <citation type="submission" date="2020-07" db="EMBL/GenBank/DDBJ databases">
        <title>Multicomponent nature underlies the extraordinary mechanical properties of spider dragline silk.</title>
        <authorList>
            <person name="Kono N."/>
            <person name="Nakamura H."/>
            <person name="Mori M."/>
            <person name="Yoshida Y."/>
            <person name="Ohtoshi R."/>
            <person name="Malay A.D."/>
            <person name="Moran D.A.P."/>
            <person name="Tomita M."/>
            <person name="Numata K."/>
            <person name="Arakawa K."/>
        </authorList>
    </citation>
    <scope>NUCLEOTIDE SEQUENCE</scope>
</reference>
<keyword evidence="2" id="KW-1185">Reference proteome</keyword>
<gene>
    <name evidence="1" type="primary">AVEN_229127_1</name>
    <name evidence="1" type="ORF">TNCT_255951</name>
</gene>
<dbReference type="PANTHER" id="PTHR47331">
    <property type="entry name" value="PHD-TYPE DOMAIN-CONTAINING PROTEIN"/>
    <property type="match status" value="1"/>
</dbReference>
<accession>A0A8X6JBK2</accession>
<proteinExistence type="predicted"/>
<comment type="caution">
    <text evidence="1">The sequence shown here is derived from an EMBL/GenBank/DDBJ whole genome shotgun (WGS) entry which is preliminary data.</text>
</comment>
<protein>
    <submittedName>
        <fullName evidence="1">Integrase catalytic domain-containing protein</fullName>
    </submittedName>
</protein>
<name>A0A8X6JBK2_TRICU</name>
<dbReference type="Pfam" id="PF05380">
    <property type="entry name" value="Peptidase_A17"/>
    <property type="match status" value="1"/>
</dbReference>
<organism evidence="1 2">
    <name type="scientific">Trichonephila clavata</name>
    <name type="common">Joro spider</name>
    <name type="synonym">Nephila clavata</name>
    <dbReference type="NCBI Taxonomy" id="2740835"/>
    <lineage>
        <taxon>Eukaryota</taxon>
        <taxon>Metazoa</taxon>
        <taxon>Ecdysozoa</taxon>
        <taxon>Arthropoda</taxon>
        <taxon>Chelicerata</taxon>
        <taxon>Arachnida</taxon>
        <taxon>Araneae</taxon>
        <taxon>Araneomorphae</taxon>
        <taxon>Entelegynae</taxon>
        <taxon>Araneoidea</taxon>
        <taxon>Nephilidae</taxon>
        <taxon>Trichonephila</taxon>
    </lineage>
</organism>
<evidence type="ECO:0000313" key="1">
    <source>
        <dbReference type="EMBL" id="GFR00336.1"/>
    </source>
</evidence>
<dbReference type="OrthoDB" id="6433206at2759"/>
<dbReference type="EMBL" id="BMAO01034986">
    <property type="protein sequence ID" value="GFR00336.1"/>
    <property type="molecule type" value="Genomic_DNA"/>
</dbReference>
<dbReference type="AlphaFoldDB" id="A0A8X6JBK2"/>
<dbReference type="InterPro" id="IPR008042">
    <property type="entry name" value="Retrotrans_Pao"/>
</dbReference>
<sequence length="86" mass="9457">MTTGHSNLKGVIPEDDSSMEENISVLGLEWHTDSDMLSCKTQLTIEPDKPVTKRLILAVAHQVFDPIGFTAPVMLIPKLILQETGI</sequence>
<dbReference type="Proteomes" id="UP000887116">
    <property type="component" value="Unassembled WGS sequence"/>
</dbReference>